<protein>
    <submittedName>
        <fullName evidence="2">Uncharacterized protein</fullName>
    </submittedName>
</protein>
<gene>
    <name evidence="2" type="ORF">F8388_004008</name>
</gene>
<keyword evidence="1" id="KW-0732">Signal</keyword>
<accession>A0A7J6GPE0</accession>
<dbReference type="EMBL" id="JAATIP010000047">
    <property type="protein sequence ID" value="KAF4384701.1"/>
    <property type="molecule type" value="Genomic_DNA"/>
</dbReference>
<comment type="caution">
    <text evidence="2">The sequence shown here is derived from an EMBL/GenBank/DDBJ whole genome shotgun (WGS) entry which is preliminary data.</text>
</comment>
<dbReference type="InterPro" id="IPR027854">
    <property type="entry name" value="STMP1"/>
</dbReference>
<name>A0A7J6GPE0_CANSA</name>
<dbReference type="Pfam" id="PF15054">
    <property type="entry name" value="DUF4535"/>
    <property type="match status" value="1"/>
</dbReference>
<dbReference type="AlphaFoldDB" id="A0A7J6GPE0"/>
<evidence type="ECO:0000313" key="2">
    <source>
        <dbReference type="EMBL" id="KAF4384701.1"/>
    </source>
</evidence>
<dbReference type="PANTHER" id="PTHR33528">
    <property type="entry name" value="OS07G0239500 PROTEIN"/>
    <property type="match status" value="1"/>
</dbReference>
<organism evidence="2 3">
    <name type="scientific">Cannabis sativa</name>
    <name type="common">Hemp</name>
    <name type="synonym">Marijuana</name>
    <dbReference type="NCBI Taxonomy" id="3483"/>
    <lineage>
        <taxon>Eukaryota</taxon>
        <taxon>Viridiplantae</taxon>
        <taxon>Streptophyta</taxon>
        <taxon>Embryophyta</taxon>
        <taxon>Tracheophyta</taxon>
        <taxon>Spermatophyta</taxon>
        <taxon>Magnoliopsida</taxon>
        <taxon>eudicotyledons</taxon>
        <taxon>Gunneridae</taxon>
        <taxon>Pentapetalae</taxon>
        <taxon>rosids</taxon>
        <taxon>fabids</taxon>
        <taxon>Rosales</taxon>
        <taxon>Cannabaceae</taxon>
        <taxon>Cannabis</taxon>
    </lineage>
</organism>
<sequence>MGLIRFSFSFVFGTFCGAYVAQNYNVPNIRNMAKSGIFMAKHVEEVYRKPEAKNEGDIIVKCVVIAYVELQGGEDSKDKEYYEWREVWLRN</sequence>
<evidence type="ECO:0000256" key="1">
    <source>
        <dbReference type="SAM" id="SignalP"/>
    </source>
</evidence>
<reference evidence="2 3" key="1">
    <citation type="journal article" date="2020" name="bioRxiv">
        <title>Sequence and annotation of 42 cannabis genomes reveals extensive copy number variation in cannabinoid synthesis and pathogen resistance genes.</title>
        <authorList>
            <person name="Mckernan K.J."/>
            <person name="Helbert Y."/>
            <person name="Kane L.T."/>
            <person name="Ebling H."/>
            <person name="Zhang L."/>
            <person name="Liu B."/>
            <person name="Eaton Z."/>
            <person name="Mclaughlin S."/>
            <person name="Kingan S."/>
            <person name="Baybayan P."/>
            <person name="Concepcion G."/>
            <person name="Jordan M."/>
            <person name="Riva A."/>
            <person name="Barbazuk W."/>
            <person name="Harkins T."/>
        </authorList>
    </citation>
    <scope>NUCLEOTIDE SEQUENCE [LARGE SCALE GENOMIC DNA]</scope>
    <source>
        <strain evidence="3">cv. Jamaican Lion 4</strain>
        <tissue evidence="2">Leaf</tissue>
    </source>
</reference>
<feature type="signal peptide" evidence="1">
    <location>
        <begin position="1"/>
        <end position="21"/>
    </location>
</feature>
<dbReference type="PANTHER" id="PTHR33528:SF14">
    <property type="entry name" value="SOLUTE CARRIER FAMILY 35 MEMBER A4"/>
    <property type="match status" value="1"/>
</dbReference>
<proteinExistence type="predicted"/>
<feature type="chain" id="PRO_5029913349" evidence="1">
    <location>
        <begin position="22"/>
        <end position="91"/>
    </location>
</feature>
<dbReference type="Proteomes" id="UP000525078">
    <property type="component" value="Unassembled WGS sequence"/>
</dbReference>
<evidence type="ECO:0000313" key="3">
    <source>
        <dbReference type="Proteomes" id="UP000525078"/>
    </source>
</evidence>